<reference evidence="2" key="1">
    <citation type="submission" date="2021-02" db="EMBL/GenBank/DDBJ databases">
        <authorList>
            <person name="Nowell W R."/>
        </authorList>
    </citation>
    <scope>NUCLEOTIDE SEQUENCE</scope>
</reference>
<keyword evidence="1" id="KW-1133">Transmembrane helix</keyword>
<dbReference type="EMBL" id="CAJNOT010003219">
    <property type="protein sequence ID" value="CAF1371418.1"/>
    <property type="molecule type" value="Genomic_DNA"/>
</dbReference>
<dbReference type="AlphaFoldDB" id="A0A815IUX4"/>
<feature type="transmembrane region" description="Helical" evidence="1">
    <location>
        <begin position="155"/>
        <end position="177"/>
    </location>
</feature>
<sequence>MQGFSFVKPLSSSHFEQNTTVNDLFHQLFIESWNPMINFTGYFHICSPNSCTYSYNRRFNLFYIIVTIISLFGGLKTILYFSTLILVIFIRRIQNCKNVQNTNDEHSIMNQTNERNQNFKQWFSFHISKIYQKYLTLNMFPLLSDIIDGIYSTRIFILSLIIGVLVLVFYSSLTVYIRINSVYQPSMNEYEQLYKQYSSTLTCPCTRLSVSYSSIIYMKPYYHQVCSSDFVKDDKWLLYSLGIDGFINSRDFRIRTSTTFSMLQKLCILSMEAVTNELAVFNSLQFVNRQVLPKTTFDIQTSQLIQQFQKQVFDKKNLVLILLVITQTLTYFLNQFQLIRTSIQLNQFITADSNNAVLRGTLSNLIDSHRFVSNNEWDNTCSCGTNGSCIASEGVFCRSYGTCFLFSSKPNQTIPGLFVSCLLVESILASSLECFYNTSCIQMLIDWYPFDRTETTLDPRVLNVTALDSTINSRFSPDTKLDIIVSQLFLEYWINSTNFSSYYNQCEPDQCFYTYEERFNRAYIIGTLLGIVGGLSVVLRILIPCIVILLRRMYRQCRRFQTNVRREMIVEIGIRQRITLYLIQFQQFIRTINFYRKVKNTHLQEILQTTDEISIIQRQQIATRLYIILFIVAIVIIVTFTGLNSQIQFIKVSSPTELIFEQLQLQYSSSSLSCPCSQISVQYSKFISIKPIAYHQVCSSYFISSNFIQLLWGNESLESYYYDVDMKILSLHFNLLSSFCSLAKIMIEQKIEIFYSQQFISVELLTHHSFQIQIDSIIENFIYQVPINFRQIHNYIINMFHANQLHNIFLTNWNLHLSSYAEFYLMKTDPITYNSTNVSCSCAAMSTCSRSILTRYNKAIVLPGLVIGCLPIYGLRLSTLECLYDSICLQKLSNF</sequence>
<dbReference type="Proteomes" id="UP000663864">
    <property type="component" value="Unassembled WGS sequence"/>
</dbReference>
<accession>A0A815IUX4</accession>
<keyword evidence="1" id="KW-0812">Transmembrane</keyword>
<name>A0A815IUX4_9BILA</name>
<feature type="transmembrane region" description="Helical" evidence="1">
    <location>
        <begin position="62"/>
        <end position="90"/>
    </location>
</feature>
<feature type="transmembrane region" description="Helical" evidence="1">
    <location>
        <begin position="522"/>
        <end position="550"/>
    </location>
</feature>
<evidence type="ECO:0000313" key="2">
    <source>
        <dbReference type="EMBL" id="CAF1371418.1"/>
    </source>
</evidence>
<evidence type="ECO:0000313" key="3">
    <source>
        <dbReference type="Proteomes" id="UP000663864"/>
    </source>
</evidence>
<comment type="caution">
    <text evidence="2">The sequence shown here is derived from an EMBL/GenBank/DDBJ whole genome shotgun (WGS) entry which is preliminary data.</text>
</comment>
<feature type="non-terminal residue" evidence="2">
    <location>
        <position position="1"/>
    </location>
</feature>
<proteinExistence type="predicted"/>
<gene>
    <name evidence="2" type="ORF">ZHD862_LOCUS31616</name>
</gene>
<keyword evidence="1" id="KW-0472">Membrane</keyword>
<organism evidence="2 3">
    <name type="scientific">Rotaria sordida</name>
    <dbReference type="NCBI Taxonomy" id="392033"/>
    <lineage>
        <taxon>Eukaryota</taxon>
        <taxon>Metazoa</taxon>
        <taxon>Spiralia</taxon>
        <taxon>Gnathifera</taxon>
        <taxon>Rotifera</taxon>
        <taxon>Eurotatoria</taxon>
        <taxon>Bdelloidea</taxon>
        <taxon>Philodinida</taxon>
        <taxon>Philodinidae</taxon>
        <taxon>Rotaria</taxon>
    </lineage>
</organism>
<protein>
    <submittedName>
        <fullName evidence="2">Uncharacterized protein</fullName>
    </submittedName>
</protein>
<feature type="transmembrane region" description="Helical" evidence="1">
    <location>
        <begin position="625"/>
        <end position="643"/>
    </location>
</feature>
<evidence type="ECO:0000256" key="1">
    <source>
        <dbReference type="SAM" id="Phobius"/>
    </source>
</evidence>